<gene>
    <name evidence="1" type="primary">ORF73222</name>
</gene>
<sequence>KKVVTSWLCTGNNRLKHHLFNKCKISPTDMHMWHQQVDRDTYTFRSLELHIVQVELGGQREREKCA</sequence>
<organism evidence="1">
    <name type="scientific">Arion vulgaris</name>
    <dbReference type="NCBI Taxonomy" id="1028688"/>
    <lineage>
        <taxon>Eukaryota</taxon>
        <taxon>Metazoa</taxon>
        <taxon>Spiralia</taxon>
        <taxon>Lophotrochozoa</taxon>
        <taxon>Mollusca</taxon>
        <taxon>Gastropoda</taxon>
        <taxon>Heterobranchia</taxon>
        <taxon>Euthyneura</taxon>
        <taxon>Panpulmonata</taxon>
        <taxon>Eupulmonata</taxon>
        <taxon>Stylommatophora</taxon>
        <taxon>Helicina</taxon>
        <taxon>Arionoidea</taxon>
        <taxon>Arionidae</taxon>
        <taxon>Arion</taxon>
    </lineage>
</organism>
<dbReference type="EMBL" id="HACG01023331">
    <property type="protein sequence ID" value="CEK70196.1"/>
    <property type="molecule type" value="Transcribed_RNA"/>
</dbReference>
<reference evidence="1" key="1">
    <citation type="submission" date="2014-12" db="EMBL/GenBank/DDBJ databases">
        <title>Insight into the proteome of Arion vulgaris.</title>
        <authorList>
            <person name="Aradska J."/>
            <person name="Bulat T."/>
            <person name="Smidak R."/>
            <person name="Sarate P."/>
            <person name="Gangsoo J."/>
            <person name="Sialana F."/>
            <person name="Bilban M."/>
            <person name="Lubec G."/>
        </authorList>
    </citation>
    <scope>NUCLEOTIDE SEQUENCE</scope>
    <source>
        <tissue evidence="1">Skin</tissue>
    </source>
</reference>
<dbReference type="AlphaFoldDB" id="A0A0B6ZQS5"/>
<proteinExistence type="predicted"/>
<name>A0A0B6ZQS5_9EUPU</name>
<feature type="non-terminal residue" evidence="1">
    <location>
        <position position="1"/>
    </location>
</feature>
<protein>
    <submittedName>
        <fullName evidence="1">Uncharacterized protein</fullName>
    </submittedName>
</protein>
<evidence type="ECO:0000313" key="1">
    <source>
        <dbReference type="EMBL" id="CEK70196.1"/>
    </source>
</evidence>
<accession>A0A0B6ZQS5</accession>